<dbReference type="InterPro" id="IPR036291">
    <property type="entry name" value="NAD(P)-bd_dom_sf"/>
</dbReference>
<dbReference type="GO" id="GO:0008106">
    <property type="term" value="F:alcohol dehydrogenase (NADP+) activity"/>
    <property type="evidence" value="ECO:0007669"/>
    <property type="project" value="UniProtKB-EC"/>
</dbReference>
<evidence type="ECO:0000256" key="5">
    <source>
        <dbReference type="ARBA" id="ARBA00022857"/>
    </source>
</evidence>
<dbReference type="InterPro" id="IPR020843">
    <property type="entry name" value="ER"/>
</dbReference>
<keyword evidence="3 8" id="KW-0479">Metal-binding</keyword>
<dbReference type="InterPro" id="IPR013149">
    <property type="entry name" value="ADH-like_C"/>
</dbReference>
<comment type="cofactor">
    <cofactor evidence="1 8">
        <name>Zn(2+)</name>
        <dbReference type="ChEBI" id="CHEBI:29105"/>
    </cofactor>
</comment>
<dbReference type="GO" id="GO:0008270">
    <property type="term" value="F:zinc ion binding"/>
    <property type="evidence" value="ECO:0007669"/>
    <property type="project" value="InterPro"/>
</dbReference>
<dbReference type="Gene3D" id="3.40.50.720">
    <property type="entry name" value="NAD(P)-binding Rossmann-like Domain"/>
    <property type="match status" value="1"/>
</dbReference>
<evidence type="ECO:0000256" key="4">
    <source>
        <dbReference type="ARBA" id="ARBA00022833"/>
    </source>
</evidence>
<dbReference type="FunFam" id="3.40.50.720:FF:000022">
    <property type="entry name" value="Cinnamyl alcohol dehydrogenase"/>
    <property type="match status" value="1"/>
</dbReference>
<dbReference type="SMART" id="SM00829">
    <property type="entry name" value="PKS_ER"/>
    <property type="match status" value="1"/>
</dbReference>
<dbReference type="InterPro" id="IPR002328">
    <property type="entry name" value="ADH_Zn_CS"/>
</dbReference>
<dbReference type="InterPro" id="IPR011032">
    <property type="entry name" value="GroES-like_sf"/>
</dbReference>
<reference evidence="10 11" key="1">
    <citation type="submission" date="2015-06" db="EMBL/GenBank/DDBJ databases">
        <title>Draft genome assembly of filamentous brackish cyanobacterium Limnoraphis robusta strain CS-951.</title>
        <authorList>
            <person name="Willis A."/>
            <person name="Parks M."/>
            <person name="Burford M.A."/>
        </authorList>
    </citation>
    <scope>NUCLEOTIDE SEQUENCE [LARGE SCALE GENOMIC DNA]</scope>
    <source>
        <strain evidence="10 11">CS-951</strain>
    </source>
</reference>
<evidence type="ECO:0000313" key="10">
    <source>
        <dbReference type="EMBL" id="KKD37922.1"/>
    </source>
</evidence>
<dbReference type="PROSITE" id="PS00059">
    <property type="entry name" value="ADH_ZINC"/>
    <property type="match status" value="1"/>
</dbReference>
<name>A0A0F5YGY9_9CYAN</name>
<dbReference type="Pfam" id="PF08240">
    <property type="entry name" value="ADH_N"/>
    <property type="match status" value="1"/>
</dbReference>
<dbReference type="Pfam" id="PF00107">
    <property type="entry name" value="ADH_zinc_N"/>
    <property type="match status" value="1"/>
</dbReference>
<dbReference type="PANTHER" id="PTHR42683">
    <property type="entry name" value="ALDEHYDE REDUCTASE"/>
    <property type="match status" value="1"/>
</dbReference>
<evidence type="ECO:0000256" key="1">
    <source>
        <dbReference type="ARBA" id="ARBA00001947"/>
    </source>
</evidence>
<evidence type="ECO:0000256" key="3">
    <source>
        <dbReference type="ARBA" id="ARBA00022723"/>
    </source>
</evidence>
<dbReference type="OrthoDB" id="9770526at2"/>
<feature type="domain" description="Enoyl reductase (ER)" evidence="9">
    <location>
        <begin position="12"/>
        <end position="332"/>
    </location>
</feature>
<dbReference type="InterPro" id="IPR047109">
    <property type="entry name" value="CAD-like"/>
</dbReference>
<proteinExistence type="inferred from homology"/>
<dbReference type="FunFam" id="3.90.180.10:FF:000018">
    <property type="entry name" value="NAD(P)-dependent alcohol dehydrogenase"/>
    <property type="match status" value="1"/>
</dbReference>
<dbReference type="Proteomes" id="UP000033607">
    <property type="component" value="Unassembled WGS sequence"/>
</dbReference>
<dbReference type="RefSeq" id="WP_046278729.1">
    <property type="nucleotide sequence ID" value="NZ_LATL02000214.1"/>
</dbReference>
<evidence type="ECO:0000259" key="9">
    <source>
        <dbReference type="SMART" id="SM00829"/>
    </source>
</evidence>
<dbReference type="InterPro" id="IPR013154">
    <property type="entry name" value="ADH-like_N"/>
</dbReference>
<dbReference type="SUPFAM" id="SSF50129">
    <property type="entry name" value="GroES-like"/>
    <property type="match status" value="1"/>
</dbReference>
<dbReference type="EC" id="1.1.1.2" evidence="7"/>
<evidence type="ECO:0000313" key="11">
    <source>
        <dbReference type="Proteomes" id="UP000033607"/>
    </source>
</evidence>
<dbReference type="EMBL" id="LATL02000214">
    <property type="protein sequence ID" value="KKD37922.1"/>
    <property type="molecule type" value="Genomic_DNA"/>
</dbReference>
<evidence type="ECO:0000256" key="2">
    <source>
        <dbReference type="ARBA" id="ARBA00008072"/>
    </source>
</evidence>
<sequence>MKIQGLAAKTKGSQLEAYSYESPSPENFQCLIKVLACGICHSDIHMIDNDWGISNYPIIPGHEVIGEVVEIGSQVHHIKVGDRVGVGWQRTACLSCRDCLRGNENLCNDIQALIATGPGGFADYLEMDSRFAFPIPDGIKTNVAGPLLCGGITVYSALRYAGMGSGLEIGIIGVGGLGHLAVQFASKLGNSVTVFTTSQDKAEFAHELGAKETVIVEKNQAPSAPSQPFNILLSTVPVSIDWESYVNFLDSDGTLTIVGVPDAPLTLPLFPLIMKRRRILGSPIGGRAMMQEMLSVADRYHIEPQVEIFPMEKAQEALEKVRNNQVRYRAVLSHQV</sequence>
<keyword evidence="5" id="KW-0521">NADP</keyword>
<dbReference type="SUPFAM" id="SSF51735">
    <property type="entry name" value="NAD(P)-binding Rossmann-fold domains"/>
    <property type="match status" value="1"/>
</dbReference>
<dbReference type="Gene3D" id="3.90.180.10">
    <property type="entry name" value="Medium-chain alcohol dehydrogenases, catalytic domain"/>
    <property type="match status" value="1"/>
</dbReference>
<dbReference type="AlphaFoldDB" id="A0A0F5YGY9"/>
<keyword evidence="4 8" id="KW-0862">Zinc</keyword>
<protein>
    <recommendedName>
        <fullName evidence="7">alcohol dehydrogenase (NADP(+))</fullName>
        <ecNumber evidence="7">1.1.1.2</ecNumber>
    </recommendedName>
</protein>
<keyword evidence="6" id="KW-0560">Oxidoreductase</keyword>
<evidence type="ECO:0000256" key="8">
    <source>
        <dbReference type="RuleBase" id="RU361277"/>
    </source>
</evidence>
<comment type="similarity">
    <text evidence="2 8">Belongs to the zinc-containing alcohol dehydrogenase family.</text>
</comment>
<gene>
    <name evidence="10" type="ORF">WN50_11695</name>
</gene>
<accession>A0A0F5YGY9</accession>
<comment type="caution">
    <text evidence="10">The sequence shown here is derived from an EMBL/GenBank/DDBJ whole genome shotgun (WGS) entry which is preliminary data.</text>
</comment>
<dbReference type="PATRIC" id="fig|1637645.4.peg.4236"/>
<organism evidence="10 11">
    <name type="scientific">Limnoraphis robusta CS-951</name>
    <dbReference type="NCBI Taxonomy" id="1637645"/>
    <lineage>
        <taxon>Bacteria</taxon>
        <taxon>Bacillati</taxon>
        <taxon>Cyanobacteriota</taxon>
        <taxon>Cyanophyceae</taxon>
        <taxon>Oscillatoriophycideae</taxon>
        <taxon>Oscillatoriales</taxon>
        <taxon>Sirenicapillariaceae</taxon>
        <taxon>Limnoraphis</taxon>
    </lineage>
</organism>
<evidence type="ECO:0000256" key="7">
    <source>
        <dbReference type="ARBA" id="ARBA00024074"/>
    </source>
</evidence>
<dbReference type="CDD" id="cd05283">
    <property type="entry name" value="CAD1"/>
    <property type="match status" value="1"/>
</dbReference>
<evidence type="ECO:0000256" key="6">
    <source>
        <dbReference type="ARBA" id="ARBA00023002"/>
    </source>
</evidence>